<gene>
    <name evidence="1" type="primary">SWR1_7</name>
    <name evidence="1" type="ORF">g.6227</name>
</gene>
<evidence type="ECO:0000313" key="1">
    <source>
        <dbReference type="EMBL" id="JAT45085.1"/>
    </source>
</evidence>
<sequence length="162" mass="18397">RGLRIKELGSLEKSNRTEKKNLATRRWPTRKNLIHCILQLLVMEGPTDLAMEGLPLWQGRWATRMAGRASRFVRGSATTARRCGRQIWRALQKLPLLSLGRWGRRTEAATTIVRIWEPTAAGVPWIGLADGEFSKESTGNLQHPFFSYPVAYDQYKHALPSS</sequence>
<reference evidence="1" key="1">
    <citation type="submission" date="2015-07" db="EMBL/GenBank/DDBJ databases">
        <title>Transcriptome Assembly of Anthurium amnicola.</title>
        <authorList>
            <person name="Suzuki J."/>
        </authorList>
    </citation>
    <scope>NUCLEOTIDE SEQUENCE</scope>
</reference>
<name>A0A1D1XRS2_9ARAE</name>
<keyword evidence="1" id="KW-0378">Hydrolase</keyword>
<protein>
    <submittedName>
        <fullName evidence="1">Helicase SWR1</fullName>
    </submittedName>
</protein>
<dbReference type="EMBL" id="GDJX01022851">
    <property type="protein sequence ID" value="JAT45085.1"/>
    <property type="molecule type" value="Transcribed_RNA"/>
</dbReference>
<feature type="non-terminal residue" evidence="1">
    <location>
        <position position="1"/>
    </location>
</feature>
<dbReference type="AlphaFoldDB" id="A0A1D1XRS2"/>
<accession>A0A1D1XRS2</accession>
<proteinExistence type="predicted"/>
<keyword evidence="1" id="KW-0547">Nucleotide-binding</keyword>
<feature type="non-terminal residue" evidence="1">
    <location>
        <position position="162"/>
    </location>
</feature>
<keyword evidence="1" id="KW-0067">ATP-binding</keyword>
<organism evidence="1">
    <name type="scientific">Anthurium amnicola</name>
    <dbReference type="NCBI Taxonomy" id="1678845"/>
    <lineage>
        <taxon>Eukaryota</taxon>
        <taxon>Viridiplantae</taxon>
        <taxon>Streptophyta</taxon>
        <taxon>Embryophyta</taxon>
        <taxon>Tracheophyta</taxon>
        <taxon>Spermatophyta</taxon>
        <taxon>Magnoliopsida</taxon>
        <taxon>Liliopsida</taxon>
        <taxon>Araceae</taxon>
        <taxon>Pothoideae</taxon>
        <taxon>Potheae</taxon>
        <taxon>Anthurium</taxon>
    </lineage>
</organism>
<keyword evidence="1" id="KW-0347">Helicase</keyword>
<dbReference type="GO" id="GO:0004386">
    <property type="term" value="F:helicase activity"/>
    <property type="evidence" value="ECO:0007669"/>
    <property type="project" value="UniProtKB-KW"/>
</dbReference>